<dbReference type="Gene3D" id="3.40.50.1000">
    <property type="entry name" value="HAD superfamily/HAD-like"/>
    <property type="match status" value="1"/>
</dbReference>
<dbReference type="RefSeq" id="WP_263608175.1">
    <property type="nucleotide sequence ID" value="NZ_JAOVQM010000002.1"/>
</dbReference>
<dbReference type="InterPro" id="IPR010021">
    <property type="entry name" value="PGPP1/Gep4"/>
</dbReference>
<dbReference type="NCBIfam" id="TIGR01662">
    <property type="entry name" value="HAD-SF-IIIA"/>
    <property type="match status" value="1"/>
</dbReference>
<organism evidence="1 2">
    <name type="scientific">Paracholeplasma manati</name>
    <dbReference type="NCBI Taxonomy" id="591373"/>
    <lineage>
        <taxon>Bacteria</taxon>
        <taxon>Bacillati</taxon>
        <taxon>Mycoplasmatota</taxon>
        <taxon>Mollicutes</taxon>
        <taxon>Acholeplasmatales</taxon>
        <taxon>Acholeplasmataceae</taxon>
        <taxon>Paracholeplasma</taxon>
    </lineage>
</organism>
<dbReference type="Pfam" id="PF00702">
    <property type="entry name" value="Hydrolase"/>
    <property type="match status" value="1"/>
</dbReference>
<dbReference type="EMBL" id="JAOVQM010000002">
    <property type="protein sequence ID" value="MCV2232015.1"/>
    <property type="molecule type" value="Genomic_DNA"/>
</dbReference>
<reference evidence="1" key="1">
    <citation type="submission" date="2022-09" db="EMBL/GenBank/DDBJ databases">
        <title>Novel Mycoplasma species identified in domestic and wild animals.</title>
        <authorList>
            <person name="Volokhov D.V."/>
            <person name="Furtak V.A."/>
            <person name="Zagorodnyaya T.A."/>
        </authorList>
    </citation>
    <scope>NUCLEOTIDE SEQUENCE</scope>
    <source>
        <strain evidence="1">Oakley</strain>
    </source>
</reference>
<gene>
    <name evidence="1" type="ORF">N7548_04150</name>
</gene>
<protein>
    <submittedName>
        <fullName evidence="1">YqeG family HAD IIIA-type phosphatase</fullName>
    </submittedName>
</protein>
<dbReference type="NCBIfam" id="TIGR01668">
    <property type="entry name" value="YqeG_hyp_ppase"/>
    <property type="match status" value="1"/>
</dbReference>
<dbReference type="SUPFAM" id="SSF56784">
    <property type="entry name" value="HAD-like"/>
    <property type="match status" value="1"/>
</dbReference>
<evidence type="ECO:0000313" key="1">
    <source>
        <dbReference type="EMBL" id="MCV2232015.1"/>
    </source>
</evidence>
<comment type="caution">
    <text evidence="1">The sequence shown here is derived from an EMBL/GenBank/DDBJ whole genome shotgun (WGS) entry which is preliminary data.</text>
</comment>
<accession>A0ABT2Y5J4</accession>
<dbReference type="InterPro" id="IPR036412">
    <property type="entry name" value="HAD-like_sf"/>
</dbReference>
<name>A0ABT2Y5J4_9MOLU</name>
<evidence type="ECO:0000313" key="2">
    <source>
        <dbReference type="Proteomes" id="UP001177160"/>
    </source>
</evidence>
<dbReference type="InterPro" id="IPR023214">
    <property type="entry name" value="HAD_sf"/>
</dbReference>
<dbReference type="Proteomes" id="UP001177160">
    <property type="component" value="Unassembled WGS sequence"/>
</dbReference>
<proteinExistence type="predicted"/>
<sequence length="186" mass="21700">MKQGKYLKFIPSEYQKSVKNIDFLHLYHAGFRTLFIDIDNTLVSYKEHHLTDDLKGFLDGIQAIGFQLVLISNNKQPRVETFVGNHDYPYIFNARKPLKRGFKKGMHLVNELDPKKVVHVGDQVMTDVLGGNRMGFYTILVSAIERKSDILPTRINRKMEAFFIKKVKKHQKALYESRLRPYVETL</sequence>
<dbReference type="InterPro" id="IPR006549">
    <property type="entry name" value="HAD-SF_hydro_IIIA"/>
</dbReference>
<keyword evidence="2" id="KW-1185">Reference proteome</keyword>